<dbReference type="OrthoDB" id="893803at2"/>
<name>A0A2T2YDI1_9BACT</name>
<accession>A0A2T2YDI1</accession>
<reference evidence="1 2" key="1">
    <citation type="submission" date="2018-03" db="EMBL/GenBank/DDBJ databases">
        <title>Adhaeribacter sp. HMF7605 Genome sequencing and assembly.</title>
        <authorList>
            <person name="Kang H."/>
            <person name="Kang J."/>
            <person name="Cha I."/>
            <person name="Kim H."/>
            <person name="Joh K."/>
        </authorList>
    </citation>
    <scope>NUCLEOTIDE SEQUENCE [LARGE SCALE GENOMIC DNA]</scope>
    <source>
        <strain evidence="1 2">HMF7605</strain>
    </source>
</reference>
<sequence>MKILFFIPLLCWIVDVGPKVKPETNTPLNSSIKGKWTNERTHLQFIVDSHLVHEEEITDEKGKEYNFDGTTVQVIYPDGTTAQGTYSVFIEEEKKKLFMQLRGTTNTYTLIAVTPTSMAWQKDLEDTYYYEGFTRKSAERAIYTEELKRKQ</sequence>
<proteinExistence type="predicted"/>
<dbReference type="Proteomes" id="UP000240357">
    <property type="component" value="Unassembled WGS sequence"/>
</dbReference>
<evidence type="ECO:0000313" key="2">
    <source>
        <dbReference type="Proteomes" id="UP000240357"/>
    </source>
</evidence>
<dbReference type="EMBL" id="PYFT01000001">
    <property type="protein sequence ID" value="PSR53570.1"/>
    <property type="molecule type" value="Genomic_DNA"/>
</dbReference>
<keyword evidence="2" id="KW-1185">Reference proteome</keyword>
<evidence type="ECO:0000313" key="1">
    <source>
        <dbReference type="EMBL" id="PSR53570.1"/>
    </source>
</evidence>
<evidence type="ECO:0008006" key="3">
    <source>
        <dbReference type="Google" id="ProtNLM"/>
    </source>
</evidence>
<organism evidence="1 2">
    <name type="scientific">Adhaeribacter arboris</name>
    <dbReference type="NCBI Taxonomy" id="2072846"/>
    <lineage>
        <taxon>Bacteria</taxon>
        <taxon>Pseudomonadati</taxon>
        <taxon>Bacteroidota</taxon>
        <taxon>Cytophagia</taxon>
        <taxon>Cytophagales</taxon>
        <taxon>Hymenobacteraceae</taxon>
        <taxon>Adhaeribacter</taxon>
    </lineage>
</organism>
<dbReference type="RefSeq" id="WP_106928328.1">
    <property type="nucleotide sequence ID" value="NZ_PYFT01000001.1"/>
</dbReference>
<gene>
    <name evidence="1" type="ORF">AHMF7605_08535</name>
</gene>
<comment type="caution">
    <text evidence="1">The sequence shown here is derived from an EMBL/GenBank/DDBJ whole genome shotgun (WGS) entry which is preliminary data.</text>
</comment>
<protein>
    <recommendedName>
        <fullName evidence="3">Lipocalin-like domain-containing protein</fullName>
    </recommendedName>
</protein>
<dbReference type="AlphaFoldDB" id="A0A2T2YDI1"/>